<dbReference type="RefSeq" id="WP_179406629.1">
    <property type="nucleotide sequence ID" value="NZ_BMGF01000006.1"/>
</dbReference>
<dbReference type="EMBL" id="JACBZF010000002">
    <property type="protein sequence ID" value="NYH94664.1"/>
    <property type="molecule type" value="Genomic_DNA"/>
</dbReference>
<feature type="compositionally biased region" description="Basic and acidic residues" evidence="1">
    <location>
        <begin position="11"/>
        <end position="23"/>
    </location>
</feature>
<gene>
    <name evidence="2" type="ORF">FHS75_000983</name>
</gene>
<feature type="region of interest" description="Disordered" evidence="1">
    <location>
        <begin position="115"/>
        <end position="137"/>
    </location>
</feature>
<evidence type="ECO:0000313" key="3">
    <source>
        <dbReference type="Proteomes" id="UP000522081"/>
    </source>
</evidence>
<name>A0A7Y9XU66_9SPHN</name>
<organism evidence="2 3">
    <name type="scientific">Novosphingobium marinum</name>
    <dbReference type="NCBI Taxonomy" id="1514948"/>
    <lineage>
        <taxon>Bacteria</taxon>
        <taxon>Pseudomonadati</taxon>
        <taxon>Pseudomonadota</taxon>
        <taxon>Alphaproteobacteria</taxon>
        <taxon>Sphingomonadales</taxon>
        <taxon>Sphingomonadaceae</taxon>
        <taxon>Novosphingobium</taxon>
    </lineage>
</organism>
<dbReference type="Proteomes" id="UP000522081">
    <property type="component" value="Unassembled WGS sequence"/>
</dbReference>
<evidence type="ECO:0000313" key="2">
    <source>
        <dbReference type="EMBL" id="NYH94664.1"/>
    </source>
</evidence>
<dbReference type="AlphaFoldDB" id="A0A7Y9XU66"/>
<protein>
    <submittedName>
        <fullName evidence="2">Uncharacterized protein</fullName>
    </submittedName>
</protein>
<proteinExistence type="predicted"/>
<reference evidence="2 3" key="1">
    <citation type="submission" date="2020-07" db="EMBL/GenBank/DDBJ databases">
        <title>Genomic Encyclopedia of Type Strains, Phase IV (KMG-IV): sequencing the most valuable type-strain genomes for metagenomic binning, comparative biology and taxonomic classification.</title>
        <authorList>
            <person name="Goeker M."/>
        </authorList>
    </citation>
    <scope>NUCLEOTIDE SEQUENCE [LARGE SCALE GENOMIC DNA]</scope>
    <source>
        <strain evidence="2 3">DSM 29043</strain>
    </source>
</reference>
<evidence type="ECO:0000256" key="1">
    <source>
        <dbReference type="SAM" id="MobiDB-lite"/>
    </source>
</evidence>
<feature type="region of interest" description="Disordered" evidence="1">
    <location>
        <begin position="64"/>
        <end position="85"/>
    </location>
</feature>
<accession>A0A7Y9XU66</accession>
<comment type="caution">
    <text evidence="2">The sequence shown here is derived from an EMBL/GenBank/DDBJ whole genome shotgun (WGS) entry which is preliminary data.</text>
</comment>
<sequence length="137" mass="14179">MIVSDAPALADGKEAPDASDSRIARGLLSTPAVTSERQRAKNCGKPGSDGEIVVCAQDDSQFRALSSAEADPKSPQALDDGRLHAPDFSGGSCEGEFGCITGGWAPPPVYMIDLKAIPEPPPGSDADKVAKGQMRAR</sequence>
<feature type="region of interest" description="Disordered" evidence="1">
    <location>
        <begin position="1"/>
        <end position="51"/>
    </location>
</feature>
<keyword evidence="3" id="KW-1185">Reference proteome</keyword>